<accession>A0A6C0KQ28</accession>
<proteinExistence type="predicted"/>
<dbReference type="InterPro" id="IPR036869">
    <property type="entry name" value="J_dom_sf"/>
</dbReference>
<dbReference type="SUPFAM" id="SSF46565">
    <property type="entry name" value="Chaperone J-domain"/>
    <property type="match status" value="1"/>
</dbReference>
<evidence type="ECO:0000313" key="2">
    <source>
        <dbReference type="EMBL" id="QHU19729.1"/>
    </source>
</evidence>
<name>A0A6C0KQ28_9ZZZZ</name>
<feature type="domain" description="J" evidence="1">
    <location>
        <begin position="5"/>
        <end position="76"/>
    </location>
</feature>
<dbReference type="PROSITE" id="PS50076">
    <property type="entry name" value="DNAJ_2"/>
    <property type="match status" value="1"/>
</dbReference>
<protein>
    <recommendedName>
        <fullName evidence="1">J domain-containing protein</fullName>
    </recommendedName>
</protein>
<dbReference type="Gene3D" id="1.10.287.110">
    <property type="entry name" value="DnaJ domain"/>
    <property type="match status" value="1"/>
</dbReference>
<dbReference type="Pfam" id="PF00226">
    <property type="entry name" value="DnaJ"/>
    <property type="match status" value="1"/>
</dbReference>
<evidence type="ECO:0000259" key="1">
    <source>
        <dbReference type="PROSITE" id="PS50076"/>
    </source>
</evidence>
<dbReference type="InterPro" id="IPR001623">
    <property type="entry name" value="DnaJ_domain"/>
</dbReference>
<dbReference type="AlphaFoldDB" id="A0A6C0KQ28"/>
<sequence>MDKHQCLQILDLTANASPEDIKKAYKKMALKYHPDRQEQSLSAQEKKQSEEKFKQISEAYELLMNPEKFNTMNNGGPGFGRGFVDPNELFAQIFRDMNIHQQGHGQGHAQNPFSNIFEMHINGGMPFGGMPANNVMRSSSVFFINGQKIEKVTEIINGVAHEHTFISGNNPEQFQNIRFNFPH</sequence>
<dbReference type="SMART" id="SM00271">
    <property type="entry name" value="DnaJ"/>
    <property type="match status" value="1"/>
</dbReference>
<dbReference type="PRINTS" id="PR00625">
    <property type="entry name" value="JDOMAIN"/>
</dbReference>
<dbReference type="EMBL" id="MN740955">
    <property type="protein sequence ID" value="QHU19729.1"/>
    <property type="molecule type" value="Genomic_DNA"/>
</dbReference>
<reference evidence="2" key="1">
    <citation type="journal article" date="2020" name="Nature">
        <title>Giant virus diversity and host interactions through global metagenomics.</title>
        <authorList>
            <person name="Schulz F."/>
            <person name="Roux S."/>
            <person name="Paez-Espino D."/>
            <person name="Jungbluth S."/>
            <person name="Walsh D.A."/>
            <person name="Denef V.J."/>
            <person name="McMahon K.D."/>
            <person name="Konstantinidis K.T."/>
            <person name="Eloe-Fadrosh E.A."/>
            <person name="Kyrpides N.C."/>
            <person name="Woyke T."/>
        </authorList>
    </citation>
    <scope>NUCLEOTIDE SEQUENCE</scope>
    <source>
        <strain evidence="2">GVMAG-S-3300013014-113</strain>
    </source>
</reference>
<dbReference type="PANTHER" id="PTHR24074">
    <property type="entry name" value="CO-CHAPERONE PROTEIN DJLA"/>
    <property type="match status" value="1"/>
</dbReference>
<organism evidence="2">
    <name type="scientific">viral metagenome</name>
    <dbReference type="NCBI Taxonomy" id="1070528"/>
    <lineage>
        <taxon>unclassified sequences</taxon>
        <taxon>metagenomes</taxon>
        <taxon>organismal metagenomes</taxon>
    </lineage>
</organism>
<dbReference type="CDD" id="cd06257">
    <property type="entry name" value="DnaJ"/>
    <property type="match status" value="1"/>
</dbReference>
<dbReference type="InterPro" id="IPR050817">
    <property type="entry name" value="DjlA_DnaK_co-chaperone"/>
</dbReference>